<dbReference type="PANTHER" id="PTHR41161">
    <property type="entry name" value="PROTEIN NCBP2AS2"/>
    <property type="match status" value="1"/>
</dbReference>
<evidence type="ECO:0000313" key="2">
    <source>
        <dbReference type="Proteomes" id="UP001163046"/>
    </source>
</evidence>
<dbReference type="OrthoDB" id="5950777at2759"/>
<dbReference type="AlphaFoldDB" id="A0A9X0CV49"/>
<proteinExistence type="predicted"/>
<name>A0A9X0CV49_9CNID</name>
<accession>A0A9X0CV49</accession>
<dbReference type="PANTHER" id="PTHR41161:SF1">
    <property type="entry name" value="PROTEIN NCBP2AS2"/>
    <property type="match status" value="1"/>
</dbReference>
<sequence length="93" mass="11030">MPLRILLRFLANEQVVERLANSYPIRRLAQLTHYTYRRVTLWGNDALDKAVKSSETKENVQQNPQASKRVVSFTRNFMRNIQSEIEKNQQKPR</sequence>
<dbReference type="InterPro" id="IPR042407">
    <property type="entry name" value="NCBP2-AS2"/>
</dbReference>
<dbReference type="Proteomes" id="UP001163046">
    <property type="component" value="Unassembled WGS sequence"/>
</dbReference>
<dbReference type="EMBL" id="MU826826">
    <property type="protein sequence ID" value="KAJ7375418.1"/>
    <property type="molecule type" value="Genomic_DNA"/>
</dbReference>
<evidence type="ECO:0000313" key="1">
    <source>
        <dbReference type="EMBL" id="KAJ7375418.1"/>
    </source>
</evidence>
<reference evidence="1" key="1">
    <citation type="submission" date="2023-01" db="EMBL/GenBank/DDBJ databases">
        <title>Genome assembly of the deep-sea coral Lophelia pertusa.</title>
        <authorList>
            <person name="Herrera S."/>
            <person name="Cordes E."/>
        </authorList>
    </citation>
    <scope>NUCLEOTIDE SEQUENCE</scope>
    <source>
        <strain evidence="1">USNM1676648</strain>
        <tissue evidence="1">Polyp</tissue>
    </source>
</reference>
<comment type="caution">
    <text evidence="1">The sequence shown here is derived from an EMBL/GenBank/DDBJ whole genome shotgun (WGS) entry which is preliminary data.</text>
</comment>
<protein>
    <submittedName>
        <fullName evidence="1">Uncharacterized protein</fullName>
    </submittedName>
</protein>
<keyword evidence="2" id="KW-1185">Reference proteome</keyword>
<gene>
    <name evidence="1" type="ORF">OS493_002182</name>
</gene>
<organism evidence="1 2">
    <name type="scientific">Desmophyllum pertusum</name>
    <dbReference type="NCBI Taxonomy" id="174260"/>
    <lineage>
        <taxon>Eukaryota</taxon>
        <taxon>Metazoa</taxon>
        <taxon>Cnidaria</taxon>
        <taxon>Anthozoa</taxon>
        <taxon>Hexacorallia</taxon>
        <taxon>Scleractinia</taxon>
        <taxon>Caryophylliina</taxon>
        <taxon>Caryophylliidae</taxon>
        <taxon>Desmophyllum</taxon>
    </lineage>
</organism>